<evidence type="ECO:0000313" key="1">
    <source>
        <dbReference type="EMBL" id="EKX87438.1"/>
    </source>
</evidence>
<dbReference type="HOGENOM" id="CLU_2381304_0_0_11"/>
<gene>
    <name evidence="1" type="ORF">HMPREF9997_02764</name>
</gene>
<dbReference type="STRING" id="1035195.HMPREF9997_02764"/>
<organism evidence="1 2">
    <name type="scientific">Corynebacterium durum F0235</name>
    <dbReference type="NCBI Taxonomy" id="1035195"/>
    <lineage>
        <taxon>Bacteria</taxon>
        <taxon>Bacillati</taxon>
        <taxon>Actinomycetota</taxon>
        <taxon>Actinomycetes</taxon>
        <taxon>Mycobacteriales</taxon>
        <taxon>Corynebacteriaceae</taxon>
        <taxon>Corynebacterium</taxon>
    </lineage>
</organism>
<dbReference type="EMBL" id="AMEM01000044">
    <property type="protein sequence ID" value="EKX87438.1"/>
    <property type="molecule type" value="Genomic_DNA"/>
</dbReference>
<sequence length="94" mass="10182">MSDLDIDIPHARKLVSDLFHEASESLPAPSVSFPDSPGVRDFNHALSAALEASRTRHRQLVDDISTIVDASLASIDSILHADSELGHKLEAVQQ</sequence>
<dbReference type="Proteomes" id="UP000010445">
    <property type="component" value="Unassembled WGS sequence"/>
</dbReference>
<dbReference type="AlphaFoldDB" id="L1M870"/>
<dbReference type="RefSeq" id="WP_006062567.1">
    <property type="nucleotide sequence ID" value="NZ_KB290826.1"/>
</dbReference>
<name>L1M870_9CORY</name>
<evidence type="ECO:0000313" key="2">
    <source>
        <dbReference type="Proteomes" id="UP000010445"/>
    </source>
</evidence>
<protein>
    <submittedName>
        <fullName evidence="1">Uncharacterized protein</fullName>
    </submittedName>
</protein>
<proteinExistence type="predicted"/>
<reference evidence="1 2" key="1">
    <citation type="submission" date="2012-05" db="EMBL/GenBank/DDBJ databases">
        <authorList>
            <person name="Weinstock G."/>
            <person name="Sodergren E."/>
            <person name="Lobos E.A."/>
            <person name="Fulton L."/>
            <person name="Fulton R."/>
            <person name="Courtney L."/>
            <person name="Fronick C."/>
            <person name="O'Laughlin M."/>
            <person name="Godfrey J."/>
            <person name="Wilson R.M."/>
            <person name="Miner T."/>
            <person name="Farmer C."/>
            <person name="Delehaunty K."/>
            <person name="Cordes M."/>
            <person name="Minx P."/>
            <person name="Tomlinson C."/>
            <person name="Chen J."/>
            <person name="Wollam A."/>
            <person name="Pepin K.H."/>
            <person name="Bhonagiri V."/>
            <person name="Zhang X."/>
            <person name="Suruliraj S."/>
            <person name="Warren W."/>
            <person name="Mitreva M."/>
            <person name="Mardis E.R."/>
            <person name="Wilson R.K."/>
        </authorList>
    </citation>
    <scope>NUCLEOTIDE SEQUENCE [LARGE SCALE GENOMIC DNA]</scope>
    <source>
        <strain evidence="1 2">F0235</strain>
    </source>
</reference>
<keyword evidence="2" id="KW-1185">Reference proteome</keyword>
<dbReference type="PATRIC" id="fig|1035195.3.peg.2478"/>
<comment type="caution">
    <text evidence="1">The sequence shown here is derived from an EMBL/GenBank/DDBJ whole genome shotgun (WGS) entry which is preliminary data.</text>
</comment>
<accession>L1M870</accession>